<reference evidence="3" key="1">
    <citation type="submission" date="2019-02" db="EMBL/GenBank/DDBJ databases">
        <authorList>
            <person name="Li S.-H."/>
        </authorList>
    </citation>
    <scope>NUCLEOTIDE SEQUENCE</scope>
    <source>
        <strain evidence="3">IMCC11814</strain>
    </source>
</reference>
<feature type="transmembrane region" description="Helical" evidence="1">
    <location>
        <begin position="21"/>
        <end position="42"/>
    </location>
</feature>
<dbReference type="NCBIfam" id="TIGR02523">
    <property type="entry name" value="type_IV_pilV"/>
    <property type="match status" value="1"/>
</dbReference>
<organism evidence="3 4">
    <name type="scientific">Candidatus Marimicrobium litorale</name>
    <dbReference type="NCBI Taxonomy" id="2518991"/>
    <lineage>
        <taxon>Bacteria</taxon>
        <taxon>Pseudomonadati</taxon>
        <taxon>Pseudomonadota</taxon>
        <taxon>Gammaproteobacteria</taxon>
        <taxon>Cellvibrionales</taxon>
        <taxon>Halieaceae</taxon>
        <taxon>Marimicrobium</taxon>
    </lineage>
</organism>
<dbReference type="InterPro" id="IPR013362">
    <property type="entry name" value="Pilus_4_PilV"/>
</dbReference>
<sequence length="202" mass="22004">MVFLTALVARADSIGFRHSLGFALLEVAVAFFLFTLALWGVMSVQIVTAHASYDALQRTVALSLARDLVARVRANPRALHDYALRTSITASSDPADSFPDCYAIACTPRQLARFDLREWQRGLDGEWEQEGGVPVGVLLSPSACVEGHDGVLEVLVSWVSLTAKGSLAPAPCPTAQPQDTRPVAPRSGREFLRLRIELARFE</sequence>
<evidence type="ECO:0000259" key="2">
    <source>
        <dbReference type="Pfam" id="PF22150"/>
    </source>
</evidence>
<proteinExistence type="predicted"/>
<keyword evidence="1" id="KW-1133">Transmembrane helix</keyword>
<dbReference type="Pfam" id="PF22150">
    <property type="entry name" value="Tt1218-like"/>
    <property type="match status" value="1"/>
</dbReference>
<evidence type="ECO:0000256" key="1">
    <source>
        <dbReference type="SAM" id="Phobius"/>
    </source>
</evidence>
<keyword evidence="1" id="KW-0472">Membrane</keyword>
<keyword evidence="1" id="KW-0812">Transmembrane</keyword>
<dbReference type="Proteomes" id="UP001143304">
    <property type="component" value="Unassembled WGS sequence"/>
</dbReference>
<dbReference type="InterPro" id="IPR054402">
    <property type="entry name" value="Tt1218-like_dom"/>
</dbReference>
<name>A0ABT3TA04_9GAMM</name>
<evidence type="ECO:0000313" key="3">
    <source>
        <dbReference type="EMBL" id="MCX2979131.1"/>
    </source>
</evidence>
<evidence type="ECO:0000313" key="4">
    <source>
        <dbReference type="Proteomes" id="UP001143304"/>
    </source>
</evidence>
<gene>
    <name evidence="3" type="primary">pilV</name>
    <name evidence="3" type="ORF">EYC82_17470</name>
</gene>
<keyword evidence="4" id="KW-1185">Reference proteome</keyword>
<dbReference type="EMBL" id="SHNO01000002">
    <property type="protein sequence ID" value="MCX2979131.1"/>
    <property type="molecule type" value="Genomic_DNA"/>
</dbReference>
<protein>
    <submittedName>
        <fullName evidence="3">Type IV pilus modification protein PilV</fullName>
    </submittedName>
</protein>
<comment type="caution">
    <text evidence="3">The sequence shown here is derived from an EMBL/GenBank/DDBJ whole genome shotgun (WGS) entry which is preliminary data.</text>
</comment>
<feature type="domain" description="Type IV pilin Tt1218-like" evidence="2">
    <location>
        <begin position="44"/>
        <end position="116"/>
    </location>
</feature>
<accession>A0ABT3TA04</accession>